<dbReference type="Pfam" id="PF02545">
    <property type="entry name" value="Maf"/>
    <property type="match status" value="1"/>
</dbReference>
<evidence type="ECO:0000313" key="5">
    <source>
        <dbReference type="Proteomes" id="UP000294650"/>
    </source>
</evidence>
<feature type="active site" description="Proton acceptor" evidence="3">
    <location>
        <position position="69"/>
    </location>
</feature>
<comment type="cofactor">
    <cofactor evidence="1 3">
        <name>a divalent metal cation</name>
        <dbReference type="ChEBI" id="CHEBI:60240"/>
    </cofactor>
</comment>
<dbReference type="EMBL" id="SMAN01000001">
    <property type="protein sequence ID" value="TCT27133.1"/>
    <property type="molecule type" value="Genomic_DNA"/>
</dbReference>
<comment type="catalytic activity">
    <reaction evidence="3">
        <text>UTP + H2O = UMP + diphosphate + H(+)</text>
        <dbReference type="Rhea" id="RHEA:29395"/>
        <dbReference type="ChEBI" id="CHEBI:15377"/>
        <dbReference type="ChEBI" id="CHEBI:15378"/>
        <dbReference type="ChEBI" id="CHEBI:33019"/>
        <dbReference type="ChEBI" id="CHEBI:46398"/>
        <dbReference type="ChEBI" id="CHEBI:57865"/>
        <dbReference type="EC" id="3.6.1.9"/>
    </reaction>
</comment>
<dbReference type="GO" id="GO:0036221">
    <property type="term" value="F:UTP diphosphatase activity"/>
    <property type="evidence" value="ECO:0007669"/>
    <property type="project" value="RHEA"/>
</dbReference>
<dbReference type="CDD" id="cd00555">
    <property type="entry name" value="Maf"/>
    <property type="match status" value="1"/>
</dbReference>
<dbReference type="EC" id="3.6.1.9" evidence="3"/>
<sequence>MHKLILASSSPRRSMLLSQVGIPYEIRVPEVDESQVRFDSPESLVKGLARYKGLNTKLRDDWEVILSADTVVAYQNQILEKPQDQQDAIQMLKKLSGRQHEVYTGVMLRTKKEERVFVEKTTVEFRDLNDQEINRYVWTKDPMDKAGAYGIQSGGAVFVKGIFGDYYNVVGLPVARVVKELERYSIFPFSSGA</sequence>
<dbReference type="Proteomes" id="UP000294650">
    <property type="component" value="Unassembled WGS sequence"/>
</dbReference>
<dbReference type="SUPFAM" id="SSF52972">
    <property type="entry name" value="ITPase-like"/>
    <property type="match status" value="1"/>
</dbReference>
<feature type="site" description="Important for substrate specificity" evidence="3">
    <location>
        <position position="12"/>
    </location>
</feature>
<dbReference type="HAMAP" id="MF_00528">
    <property type="entry name" value="Maf"/>
    <property type="match status" value="1"/>
</dbReference>
<proteinExistence type="inferred from homology"/>
<evidence type="ECO:0000256" key="1">
    <source>
        <dbReference type="ARBA" id="ARBA00001968"/>
    </source>
</evidence>
<comment type="similarity">
    <text evidence="3">Belongs to the Maf family. YhdE subfamily.</text>
</comment>
<keyword evidence="3" id="KW-0546">Nucleotide metabolism</keyword>
<dbReference type="InterPro" id="IPR029001">
    <property type="entry name" value="ITPase-like_fam"/>
</dbReference>
<dbReference type="NCBIfam" id="TIGR00172">
    <property type="entry name" value="maf"/>
    <property type="match status" value="1"/>
</dbReference>
<dbReference type="RefSeq" id="WP_243646724.1">
    <property type="nucleotide sequence ID" value="NZ_SMAN01000001.1"/>
</dbReference>
<comment type="caution">
    <text evidence="4">The sequence shown here is derived from an EMBL/GenBank/DDBJ whole genome shotgun (WGS) entry which is preliminary data.</text>
</comment>
<dbReference type="InterPro" id="IPR003697">
    <property type="entry name" value="Maf-like"/>
</dbReference>
<reference evidence="4 5" key="1">
    <citation type="submission" date="2019-03" db="EMBL/GenBank/DDBJ databases">
        <title>Genomic Encyclopedia of Type Strains, Phase IV (KMG-IV): sequencing the most valuable type-strain genomes for metagenomic binning, comparative biology and taxonomic classification.</title>
        <authorList>
            <person name="Goeker M."/>
        </authorList>
    </citation>
    <scope>NUCLEOTIDE SEQUENCE [LARGE SCALE GENOMIC DNA]</scope>
    <source>
        <strain evidence="4 5">DSM 25894</strain>
    </source>
</reference>
<name>A0A4R3NDQ5_9BACI</name>
<dbReference type="Gene3D" id="3.90.950.10">
    <property type="match status" value="1"/>
</dbReference>
<comment type="function">
    <text evidence="3">Nucleoside triphosphate pyrophosphatase that hydrolyzes dTTP and UTP. May have a dual role in cell division arrest and in preventing the incorporation of modified nucleotides into cellular nucleic acids.</text>
</comment>
<organism evidence="4 5">
    <name type="scientific">Melghiribacillus thermohalophilus</name>
    <dbReference type="NCBI Taxonomy" id="1324956"/>
    <lineage>
        <taxon>Bacteria</taxon>
        <taxon>Bacillati</taxon>
        <taxon>Bacillota</taxon>
        <taxon>Bacilli</taxon>
        <taxon>Bacillales</taxon>
        <taxon>Bacillaceae</taxon>
        <taxon>Melghiribacillus</taxon>
    </lineage>
</organism>
<keyword evidence="3" id="KW-0963">Cytoplasm</keyword>
<comment type="caution">
    <text evidence="3">Lacks conserved residue(s) required for the propagation of feature annotation.</text>
</comment>
<dbReference type="GO" id="GO:0005737">
    <property type="term" value="C:cytoplasm"/>
    <property type="evidence" value="ECO:0007669"/>
    <property type="project" value="UniProtKB-SubCell"/>
</dbReference>
<comment type="subcellular location">
    <subcellularLocation>
        <location evidence="3">Cytoplasm</location>
    </subcellularLocation>
</comment>
<feature type="site" description="Important for substrate specificity" evidence="3">
    <location>
        <position position="70"/>
    </location>
</feature>
<evidence type="ECO:0000313" key="4">
    <source>
        <dbReference type="EMBL" id="TCT27133.1"/>
    </source>
</evidence>
<keyword evidence="5" id="KW-1185">Reference proteome</keyword>
<feature type="site" description="Important for substrate specificity" evidence="3">
    <location>
        <position position="152"/>
    </location>
</feature>
<dbReference type="AlphaFoldDB" id="A0A4R3NDQ5"/>
<gene>
    <name evidence="4" type="ORF">EDD68_101501</name>
</gene>
<dbReference type="PIRSF" id="PIRSF006305">
    <property type="entry name" value="Maf"/>
    <property type="match status" value="1"/>
</dbReference>
<dbReference type="GO" id="GO:0009117">
    <property type="term" value="P:nucleotide metabolic process"/>
    <property type="evidence" value="ECO:0007669"/>
    <property type="project" value="UniProtKB-KW"/>
</dbReference>
<evidence type="ECO:0000256" key="2">
    <source>
        <dbReference type="ARBA" id="ARBA00022801"/>
    </source>
</evidence>
<protein>
    <recommendedName>
        <fullName evidence="3">dTTP/UTP pyrophosphatase</fullName>
        <shortName evidence="3">dTTPase/UTPase</shortName>
        <ecNumber evidence="3">3.6.1.9</ecNumber>
    </recommendedName>
    <alternativeName>
        <fullName evidence="3">Nucleoside triphosphate pyrophosphatase</fullName>
    </alternativeName>
    <alternativeName>
        <fullName evidence="3">Nucleotide pyrophosphatase</fullName>
        <shortName evidence="3">Nucleotide PPase</shortName>
    </alternativeName>
</protein>
<dbReference type="GO" id="GO:0036218">
    <property type="term" value="F:dTTP diphosphatase activity"/>
    <property type="evidence" value="ECO:0007669"/>
    <property type="project" value="RHEA"/>
</dbReference>
<dbReference type="PANTHER" id="PTHR43213">
    <property type="entry name" value="BIFUNCTIONAL DTTP/UTP PYROPHOSPHATASE/METHYLTRANSFERASE PROTEIN-RELATED"/>
    <property type="match status" value="1"/>
</dbReference>
<dbReference type="PANTHER" id="PTHR43213:SF5">
    <property type="entry name" value="BIFUNCTIONAL DTTP_UTP PYROPHOSPHATASE_METHYLTRANSFERASE PROTEIN-RELATED"/>
    <property type="match status" value="1"/>
</dbReference>
<accession>A0A4R3NDQ5</accession>
<keyword evidence="2 3" id="KW-0378">Hydrolase</keyword>
<evidence type="ECO:0000256" key="3">
    <source>
        <dbReference type="HAMAP-Rule" id="MF_00528"/>
    </source>
</evidence>
<comment type="catalytic activity">
    <reaction evidence="3">
        <text>dTTP + H2O = dTMP + diphosphate + H(+)</text>
        <dbReference type="Rhea" id="RHEA:28534"/>
        <dbReference type="ChEBI" id="CHEBI:15377"/>
        <dbReference type="ChEBI" id="CHEBI:15378"/>
        <dbReference type="ChEBI" id="CHEBI:33019"/>
        <dbReference type="ChEBI" id="CHEBI:37568"/>
        <dbReference type="ChEBI" id="CHEBI:63528"/>
        <dbReference type="EC" id="3.6.1.9"/>
    </reaction>
</comment>